<keyword evidence="12" id="KW-0175">Coiled coil</keyword>
<organism evidence="15">
    <name type="scientific">Gaeumannomyces tritici (strain R3-111a-1)</name>
    <name type="common">Wheat and barley take-all root rot fungus</name>
    <name type="synonym">Gaeumannomyces graminis var. tritici</name>
    <dbReference type="NCBI Taxonomy" id="644352"/>
    <lineage>
        <taxon>Eukaryota</taxon>
        <taxon>Fungi</taxon>
        <taxon>Dikarya</taxon>
        <taxon>Ascomycota</taxon>
        <taxon>Pezizomycotina</taxon>
        <taxon>Sordariomycetes</taxon>
        <taxon>Sordariomycetidae</taxon>
        <taxon>Magnaporthales</taxon>
        <taxon>Magnaporthaceae</taxon>
        <taxon>Gaeumannomyces</taxon>
    </lineage>
</organism>
<reference evidence="15" key="3">
    <citation type="submission" date="2010-09" db="EMBL/GenBank/DDBJ databases">
        <title>Annotation of Gaeumannomyces graminis var. tritici R3-111a-1.</title>
        <authorList>
            <consortium name="The Broad Institute Genome Sequencing Platform"/>
            <person name="Ma L.-J."/>
            <person name="Dead R."/>
            <person name="Young S.K."/>
            <person name="Zeng Q."/>
            <person name="Gargeya S."/>
            <person name="Fitzgerald M."/>
            <person name="Haas B."/>
            <person name="Abouelleil A."/>
            <person name="Alvarado L."/>
            <person name="Arachchi H.M."/>
            <person name="Berlin A."/>
            <person name="Brown A."/>
            <person name="Chapman S.B."/>
            <person name="Chen Z."/>
            <person name="Dunbar C."/>
            <person name="Freedman E."/>
            <person name="Gearin G."/>
            <person name="Gellesch M."/>
            <person name="Goldberg J."/>
            <person name="Griggs A."/>
            <person name="Gujja S."/>
            <person name="Heiman D."/>
            <person name="Howarth C."/>
            <person name="Larson L."/>
            <person name="Lui A."/>
            <person name="MacDonald P.J.P."/>
            <person name="Mehta T."/>
            <person name="Montmayeur A."/>
            <person name="Murphy C."/>
            <person name="Neiman D."/>
            <person name="Pearson M."/>
            <person name="Priest M."/>
            <person name="Roberts A."/>
            <person name="Saif S."/>
            <person name="Shea T."/>
            <person name="Shenoy N."/>
            <person name="Sisk P."/>
            <person name="Stolte C."/>
            <person name="Sykes S."/>
            <person name="Yandava C."/>
            <person name="Wortman J."/>
            <person name="Nusbaum C."/>
            <person name="Birren B."/>
        </authorList>
    </citation>
    <scope>NUCLEOTIDE SEQUENCE</scope>
    <source>
        <strain evidence="15">R3-111a-1</strain>
    </source>
</reference>
<evidence type="ECO:0000256" key="11">
    <source>
        <dbReference type="ARBA" id="ARBA00047984"/>
    </source>
</evidence>
<evidence type="ECO:0000256" key="12">
    <source>
        <dbReference type="SAM" id="Coils"/>
    </source>
</evidence>
<dbReference type="PANTHER" id="PTHR12131">
    <property type="entry name" value="ATP-DEPENDENT RNA AND DNA HELICASE"/>
    <property type="match status" value="1"/>
</dbReference>
<dbReference type="Pfam" id="PF22527">
    <property type="entry name" value="DEXQc_Suv3"/>
    <property type="match status" value="1"/>
</dbReference>
<evidence type="ECO:0000256" key="13">
    <source>
        <dbReference type="SAM" id="MobiDB-lite"/>
    </source>
</evidence>
<feature type="domain" description="Helicase C-terminal" evidence="14">
    <location>
        <begin position="350"/>
        <end position="545"/>
    </location>
</feature>
<evidence type="ECO:0000256" key="4">
    <source>
        <dbReference type="ARBA" id="ARBA00012552"/>
    </source>
</evidence>
<dbReference type="PROSITE" id="PS51194">
    <property type="entry name" value="HELICASE_CTER"/>
    <property type="match status" value="1"/>
</dbReference>
<keyword evidence="7 15" id="KW-0347">Helicase</keyword>
<dbReference type="eggNOG" id="KOG0953">
    <property type="taxonomic scope" value="Eukaryota"/>
</dbReference>
<evidence type="ECO:0000256" key="10">
    <source>
        <dbReference type="ARBA" id="ARBA00023128"/>
    </source>
</evidence>
<dbReference type="EC" id="3.6.4.13" evidence="4"/>
<dbReference type="Pfam" id="PF00271">
    <property type="entry name" value="Helicase_C"/>
    <property type="match status" value="1"/>
</dbReference>
<dbReference type="FunFam" id="3.40.50.300:FF:000269">
    <property type="entry name" value="ATP-dependent RNA helicase SUPV3L1, mitochondrial"/>
    <property type="match status" value="1"/>
</dbReference>
<proteinExistence type="predicted"/>
<dbReference type="GO" id="GO:0045025">
    <property type="term" value="C:mitochondrial degradosome"/>
    <property type="evidence" value="ECO:0007669"/>
    <property type="project" value="TreeGrafter"/>
</dbReference>
<dbReference type="FunFam" id="3.40.50.300:FF:000957">
    <property type="entry name" value="ATP-dependent RNA helicase SUV3L, mitochondrial"/>
    <property type="match status" value="1"/>
</dbReference>
<reference evidence="16" key="4">
    <citation type="journal article" date="2015" name="G3 (Bethesda)">
        <title>Genome sequences of three phytopathogenic species of the Magnaporthaceae family of fungi.</title>
        <authorList>
            <person name="Okagaki L.H."/>
            <person name="Nunes C.C."/>
            <person name="Sailsbery J."/>
            <person name="Clay B."/>
            <person name="Brown D."/>
            <person name="John T."/>
            <person name="Oh Y."/>
            <person name="Young N."/>
            <person name="Fitzgerald M."/>
            <person name="Haas B.J."/>
            <person name="Zeng Q."/>
            <person name="Young S."/>
            <person name="Adiconis X."/>
            <person name="Fan L."/>
            <person name="Levin J.Z."/>
            <person name="Mitchell T.K."/>
            <person name="Okubara P.A."/>
            <person name="Farman M.L."/>
            <person name="Kohn L.M."/>
            <person name="Birren B."/>
            <person name="Ma L.-J."/>
            <person name="Dean R.A."/>
        </authorList>
    </citation>
    <scope>NUCLEOTIDE SEQUENCE</scope>
    <source>
        <strain evidence="16">R3-111a-1</strain>
    </source>
</reference>
<comment type="cofactor">
    <cofactor evidence="1">
        <name>Mn(2+)</name>
        <dbReference type="ChEBI" id="CHEBI:29035"/>
    </cofactor>
</comment>
<dbReference type="SMART" id="SM00490">
    <property type="entry name" value="HELICc"/>
    <property type="match status" value="1"/>
</dbReference>
<sequence>MKTPVRAVLGRTCQCFQTFPLPPCRSFSVTSAAARKGGKKAKSRISAPSSSANETDPWAPAIRKPVPQPVPEEAPQPASRASSSGAPDTYHHFRLLVQRHLQALIRQLRELQEERSDALLHFALDGPVELHTCAINFAKAIDASFGLAAVGTTSRSENPLFWGLRHGFVRGNSGGLARELTYAFRSFAGESKYYSPHLQLPSGKELTDFRFPHEWFPATRAMHRTIHLHVGPTNSGKTYNALKALETARTGVYAGPLRLLAHEVYTRLTKKDKICALLTGEEQRIPDGFQFMFAACTVEMTPLNDVLDVAVIDEIQMITNEDRGFAWAQAFLGVQAREVHLCGEERTVDLIQNLCQRIGDTCIIHKYNRLSPLQTMRRSLGDLRNLEKGDAVVSFSRVGLHRLKAGIEKQTGRRCAVVYGSLPPETRAEQASLFNDPDNDYDYLVASDAIGMGLNLEIKRVIFEAITKFDGTMHRDLGIPDIKQIGGRAGRFRSAAHEIKGGSATPLLDAPADRSEKPPGLVTTLDPKHLARVQHAFTVEVPQIKVAGILPPASSIEAIYSLFPPGTPLSHVLVKIRQLAKVSSEFFLCDIKEWIEVADAIEGLPMGIHDRCTLLNAPTSRDTMESLKVFAKCISQQKGGHLLEIEELDLEVLERDPKEVTNPRAFLDRLEVAHKSVTLYLWLSYRYQGIFPSQTLAFEVKKRLEARIDEQLDRFDYRPEARAAATRRLYEQAKKRRQEQGDVLPDLDLEEGIGGDVDAMSAHILEGIPEGGEEPMMDNLTAP</sequence>
<dbReference type="Gene3D" id="1.20.58.1080">
    <property type="match status" value="1"/>
</dbReference>
<comment type="cofactor">
    <cofactor evidence="2">
        <name>Mg(2+)</name>
        <dbReference type="ChEBI" id="CHEBI:18420"/>
    </cofactor>
</comment>
<evidence type="ECO:0000256" key="6">
    <source>
        <dbReference type="ARBA" id="ARBA00022801"/>
    </source>
</evidence>
<dbReference type="OrthoDB" id="6692397at2759"/>
<keyword evidence="9" id="KW-0809">Transit peptide</keyword>
<dbReference type="Pfam" id="PF12513">
    <property type="entry name" value="SUV3_C"/>
    <property type="match status" value="1"/>
</dbReference>
<evidence type="ECO:0000256" key="8">
    <source>
        <dbReference type="ARBA" id="ARBA00022840"/>
    </source>
</evidence>
<dbReference type="EMBL" id="GL385398">
    <property type="protein sequence ID" value="EJT74563.1"/>
    <property type="molecule type" value="Genomic_DNA"/>
</dbReference>
<dbReference type="CDD" id="cd18805">
    <property type="entry name" value="SF2_C_suv3"/>
    <property type="match status" value="1"/>
</dbReference>
<dbReference type="FunCoup" id="J3P4G6">
    <property type="interactions" value="659"/>
</dbReference>
<dbReference type="Proteomes" id="UP000006039">
    <property type="component" value="Unassembled WGS sequence"/>
</dbReference>
<evidence type="ECO:0000259" key="14">
    <source>
        <dbReference type="PROSITE" id="PS51194"/>
    </source>
</evidence>
<evidence type="ECO:0000256" key="5">
    <source>
        <dbReference type="ARBA" id="ARBA00022741"/>
    </source>
</evidence>
<name>J3P4G6_GAET3</name>
<dbReference type="PANTHER" id="PTHR12131:SF1">
    <property type="entry name" value="ATP-DEPENDENT RNA HELICASE SUPV3L1, MITOCHONDRIAL-RELATED"/>
    <property type="match status" value="1"/>
</dbReference>
<dbReference type="InterPro" id="IPR022192">
    <property type="entry name" value="SUV3_C"/>
</dbReference>
<keyword evidence="5" id="KW-0547">Nucleotide-binding</keyword>
<dbReference type="InterPro" id="IPR050699">
    <property type="entry name" value="RNA-DNA_Helicase"/>
</dbReference>
<dbReference type="InterPro" id="IPR001650">
    <property type="entry name" value="Helicase_C-like"/>
</dbReference>
<keyword evidence="6" id="KW-0378">Hydrolase</keyword>
<reference evidence="17" key="1">
    <citation type="submission" date="2010-07" db="EMBL/GenBank/DDBJ databases">
        <title>The genome sequence of Gaeumannomyces graminis var. tritici strain R3-111a-1.</title>
        <authorList>
            <consortium name="The Broad Institute Genome Sequencing Platform"/>
            <person name="Ma L.-J."/>
            <person name="Dead R."/>
            <person name="Young S."/>
            <person name="Zeng Q."/>
            <person name="Koehrsen M."/>
            <person name="Alvarado L."/>
            <person name="Berlin A."/>
            <person name="Chapman S.B."/>
            <person name="Chen Z."/>
            <person name="Freedman E."/>
            <person name="Gellesch M."/>
            <person name="Goldberg J."/>
            <person name="Griggs A."/>
            <person name="Gujja S."/>
            <person name="Heilman E.R."/>
            <person name="Heiman D."/>
            <person name="Hepburn T."/>
            <person name="Howarth C."/>
            <person name="Jen D."/>
            <person name="Larson L."/>
            <person name="Mehta T."/>
            <person name="Neiman D."/>
            <person name="Pearson M."/>
            <person name="Roberts A."/>
            <person name="Saif S."/>
            <person name="Shea T."/>
            <person name="Shenoy N."/>
            <person name="Sisk P."/>
            <person name="Stolte C."/>
            <person name="Sykes S."/>
            <person name="Walk T."/>
            <person name="White J."/>
            <person name="Yandava C."/>
            <person name="Haas B."/>
            <person name="Nusbaum C."/>
            <person name="Birren B."/>
        </authorList>
    </citation>
    <scope>NUCLEOTIDE SEQUENCE [LARGE SCALE GENOMIC DNA]</scope>
    <source>
        <strain evidence="17">R3-111a-1</strain>
    </source>
</reference>
<dbReference type="CDD" id="cd17913">
    <property type="entry name" value="DEXQc_Suv3"/>
    <property type="match status" value="1"/>
</dbReference>
<dbReference type="Gene3D" id="3.40.50.300">
    <property type="entry name" value="P-loop containing nucleotide triphosphate hydrolases"/>
    <property type="match status" value="2"/>
</dbReference>
<dbReference type="InterPro" id="IPR027417">
    <property type="entry name" value="P-loop_NTPase"/>
</dbReference>
<accession>J3P4G6</accession>
<dbReference type="GO" id="GO:0005524">
    <property type="term" value="F:ATP binding"/>
    <property type="evidence" value="ECO:0007669"/>
    <property type="project" value="UniProtKB-KW"/>
</dbReference>
<evidence type="ECO:0000313" key="16">
    <source>
        <dbReference type="EnsemblFungi" id="EJT74563"/>
    </source>
</evidence>
<comment type="subcellular location">
    <subcellularLocation>
        <location evidence="3">Mitochondrion</location>
    </subcellularLocation>
</comment>
<dbReference type="InterPro" id="IPR041082">
    <property type="entry name" value="Suv3_C_1"/>
</dbReference>
<comment type="catalytic activity">
    <reaction evidence="11">
        <text>ATP + H2O = ADP + phosphate + H(+)</text>
        <dbReference type="Rhea" id="RHEA:13065"/>
        <dbReference type="ChEBI" id="CHEBI:15377"/>
        <dbReference type="ChEBI" id="CHEBI:15378"/>
        <dbReference type="ChEBI" id="CHEBI:30616"/>
        <dbReference type="ChEBI" id="CHEBI:43474"/>
        <dbReference type="ChEBI" id="CHEBI:456216"/>
        <dbReference type="EC" id="3.6.4.13"/>
    </reaction>
</comment>
<dbReference type="RefSeq" id="XP_009224507.1">
    <property type="nucleotide sequence ID" value="XM_009226243.1"/>
</dbReference>
<dbReference type="STRING" id="644352.J3P4G6"/>
<dbReference type="Gene3D" id="1.20.272.40">
    <property type="match status" value="1"/>
</dbReference>
<dbReference type="GeneID" id="20348861"/>
<feature type="coiled-coil region" evidence="12">
    <location>
        <begin position="94"/>
        <end position="121"/>
    </location>
</feature>
<evidence type="ECO:0000256" key="7">
    <source>
        <dbReference type="ARBA" id="ARBA00022806"/>
    </source>
</evidence>
<dbReference type="EnsemblFungi" id="EJT74563">
    <property type="protein sequence ID" value="EJT74563"/>
    <property type="gene ID" value="GGTG_08403"/>
</dbReference>
<evidence type="ECO:0000256" key="9">
    <source>
        <dbReference type="ARBA" id="ARBA00022946"/>
    </source>
</evidence>
<keyword evidence="17" id="KW-1185">Reference proteome</keyword>
<dbReference type="SUPFAM" id="SSF52540">
    <property type="entry name" value="P-loop containing nucleoside triphosphate hydrolases"/>
    <property type="match status" value="1"/>
</dbReference>
<reference evidence="15" key="2">
    <citation type="submission" date="2010-07" db="EMBL/GenBank/DDBJ databases">
        <authorList>
            <consortium name="The Broad Institute Genome Sequencing Platform"/>
            <consortium name="Broad Institute Genome Sequencing Center for Infectious Disease"/>
            <person name="Ma L.-J."/>
            <person name="Dead R."/>
            <person name="Young S."/>
            <person name="Zeng Q."/>
            <person name="Koehrsen M."/>
            <person name="Alvarado L."/>
            <person name="Berlin A."/>
            <person name="Chapman S.B."/>
            <person name="Chen Z."/>
            <person name="Freedman E."/>
            <person name="Gellesch M."/>
            <person name="Goldberg J."/>
            <person name="Griggs A."/>
            <person name="Gujja S."/>
            <person name="Heilman E.R."/>
            <person name="Heiman D."/>
            <person name="Hepburn T."/>
            <person name="Howarth C."/>
            <person name="Jen D."/>
            <person name="Larson L."/>
            <person name="Mehta T."/>
            <person name="Neiman D."/>
            <person name="Pearson M."/>
            <person name="Roberts A."/>
            <person name="Saif S."/>
            <person name="Shea T."/>
            <person name="Shenoy N."/>
            <person name="Sisk P."/>
            <person name="Stolte C."/>
            <person name="Sykes S."/>
            <person name="Walk T."/>
            <person name="White J."/>
            <person name="Yandava C."/>
            <person name="Haas B."/>
            <person name="Nusbaum C."/>
            <person name="Birren B."/>
        </authorList>
    </citation>
    <scope>NUCLEOTIDE SEQUENCE</scope>
    <source>
        <strain evidence="15">R3-111a-1</strain>
    </source>
</reference>
<gene>
    <name evidence="16" type="primary">20348861</name>
    <name evidence="15" type="ORF">GGTG_08403</name>
</gene>
<evidence type="ECO:0000256" key="1">
    <source>
        <dbReference type="ARBA" id="ARBA00001936"/>
    </source>
</evidence>
<evidence type="ECO:0000256" key="3">
    <source>
        <dbReference type="ARBA" id="ARBA00004173"/>
    </source>
</evidence>
<dbReference type="Pfam" id="PF18147">
    <property type="entry name" value="Suv3_C_1"/>
    <property type="match status" value="1"/>
</dbReference>
<keyword evidence="8" id="KW-0067">ATP-binding</keyword>
<dbReference type="GO" id="GO:0000965">
    <property type="term" value="P:mitochondrial RNA 3'-end processing"/>
    <property type="evidence" value="ECO:0007669"/>
    <property type="project" value="TreeGrafter"/>
</dbReference>
<protein>
    <recommendedName>
        <fullName evidence="4">RNA helicase</fullName>
        <ecNumber evidence="4">3.6.4.13</ecNumber>
    </recommendedName>
</protein>
<dbReference type="GO" id="GO:0016787">
    <property type="term" value="F:hydrolase activity"/>
    <property type="evidence" value="ECO:0007669"/>
    <property type="project" value="UniProtKB-KW"/>
</dbReference>
<dbReference type="GO" id="GO:0003724">
    <property type="term" value="F:RNA helicase activity"/>
    <property type="evidence" value="ECO:0007669"/>
    <property type="project" value="UniProtKB-EC"/>
</dbReference>
<dbReference type="InterPro" id="IPR044774">
    <property type="entry name" value="Suv3_DEXQc"/>
</dbReference>
<dbReference type="AlphaFoldDB" id="J3P4G6"/>
<dbReference type="InterPro" id="IPR055206">
    <property type="entry name" value="DEXQc_SUV3"/>
</dbReference>
<evidence type="ECO:0000313" key="17">
    <source>
        <dbReference type="Proteomes" id="UP000006039"/>
    </source>
</evidence>
<dbReference type="HOGENOM" id="CLU_010647_1_1_1"/>
<feature type="region of interest" description="Disordered" evidence="13">
    <location>
        <begin position="34"/>
        <end position="86"/>
    </location>
</feature>
<dbReference type="VEuPathDB" id="FungiDB:GGTG_08403"/>
<evidence type="ECO:0000313" key="15">
    <source>
        <dbReference type="EMBL" id="EJT74563.1"/>
    </source>
</evidence>
<reference evidence="16" key="5">
    <citation type="submission" date="2018-04" db="UniProtKB">
        <authorList>
            <consortium name="EnsemblFungi"/>
        </authorList>
    </citation>
    <scope>IDENTIFICATION</scope>
    <source>
        <strain evidence="16">R3-111a-1</strain>
    </source>
</reference>
<keyword evidence="10" id="KW-0496">Mitochondrion</keyword>
<evidence type="ECO:0000256" key="2">
    <source>
        <dbReference type="ARBA" id="ARBA00001946"/>
    </source>
</evidence>